<evidence type="ECO:0000256" key="1">
    <source>
        <dbReference type="ARBA" id="ARBA00005417"/>
    </source>
</evidence>
<dbReference type="InterPro" id="IPR003439">
    <property type="entry name" value="ABC_transporter-like_ATP-bd"/>
</dbReference>
<evidence type="ECO:0000313" key="6">
    <source>
        <dbReference type="EMBL" id="PZR18591.1"/>
    </source>
</evidence>
<dbReference type="Proteomes" id="UP000249061">
    <property type="component" value="Unassembled WGS sequence"/>
</dbReference>
<dbReference type="PIRSF" id="PIRSF039085">
    <property type="entry name" value="ABC_ATPase_HisP"/>
    <property type="match status" value="1"/>
</dbReference>
<dbReference type="PANTHER" id="PTHR43166:SF4">
    <property type="entry name" value="PHOSPHONATES IMPORT ATP-BINDING PROTEIN PHNC"/>
    <property type="match status" value="1"/>
</dbReference>
<dbReference type="PROSITE" id="PS00211">
    <property type="entry name" value="ABC_TRANSPORTER_1"/>
    <property type="match status" value="1"/>
</dbReference>
<gene>
    <name evidence="6" type="ORF">DI536_01540</name>
</gene>
<dbReference type="InterPro" id="IPR050086">
    <property type="entry name" value="MetN_ABC_transporter-like"/>
</dbReference>
<evidence type="ECO:0000313" key="7">
    <source>
        <dbReference type="Proteomes" id="UP000249061"/>
    </source>
</evidence>
<protein>
    <submittedName>
        <fullName evidence="6">Polar amino acid ABC transporter ATP-binding protein</fullName>
    </submittedName>
</protein>
<evidence type="ECO:0000256" key="4">
    <source>
        <dbReference type="ARBA" id="ARBA00022840"/>
    </source>
</evidence>
<accession>A0A2W5W5X8</accession>
<dbReference type="Gene3D" id="3.40.50.300">
    <property type="entry name" value="P-loop containing nucleotide triphosphate hydrolases"/>
    <property type="match status" value="1"/>
</dbReference>
<keyword evidence="4 6" id="KW-0067">ATP-binding</keyword>
<proteinExistence type="inferred from homology"/>
<dbReference type="SMART" id="SM00382">
    <property type="entry name" value="AAA"/>
    <property type="match status" value="1"/>
</dbReference>
<keyword evidence="2" id="KW-0813">Transport</keyword>
<dbReference type="GO" id="GO:0005524">
    <property type="term" value="F:ATP binding"/>
    <property type="evidence" value="ECO:0007669"/>
    <property type="project" value="UniProtKB-KW"/>
</dbReference>
<organism evidence="6 7">
    <name type="scientific">Archangium gephyra</name>
    <dbReference type="NCBI Taxonomy" id="48"/>
    <lineage>
        <taxon>Bacteria</taxon>
        <taxon>Pseudomonadati</taxon>
        <taxon>Myxococcota</taxon>
        <taxon>Myxococcia</taxon>
        <taxon>Myxococcales</taxon>
        <taxon>Cystobacterineae</taxon>
        <taxon>Archangiaceae</taxon>
        <taxon>Archangium</taxon>
    </lineage>
</organism>
<dbReference type="GO" id="GO:0016887">
    <property type="term" value="F:ATP hydrolysis activity"/>
    <property type="evidence" value="ECO:0007669"/>
    <property type="project" value="InterPro"/>
</dbReference>
<evidence type="ECO:0000259" key="5">
    <source>
        <dbReference type="PROSITE" id="PS50893"/>
    </source>
</evidence>
<dbReference type="Pfam" id="PF00005">
    <property type="entry name" value="ABC_tran"/>
    <property type="match status" value="1"/>
</dbReference>
<sequence>MTLVVKDLVRHYQGNAKPTLDGMSFDLPAGTLTALLGRSGAGKSTMLRCVMGLESFETGTVEVDGVVVRGTKESSPQERRASIARARERLGLVFQSFELFPHLTALENCVLAQVQVKKESTSVAQQRARELLCQLGLELRLDAYPEQLSGGQRQRVAIARALAMEPRVLLYDEPTSALDPSMKNEVLQTLKRIDATGVTQVVVTHDLQLAKAVEHVCVLDHGVVIESGLPSKVLQNPEHESTRALLAAWHA</sequence>
<dbReference type="InterPro" id="IPR017871">
    <property type="entry name" value="ABC_transporter-like_CS"/>
</dbReference>
<evidence type="ECO:0000256" key="3">
    <source>
        <dbReference type="ARBA" id="ARBA00022741"/>
    </source>
</evidence>
<evidence type="ECO:0000256" key="2">
    <source>
        <dbReference type="ARBA" id="ARBA00022448"/>
    </source>
</evidence>
<feature type="domain" description="ABC transporter" evidence="5">
    <location>
        <begin position="3"/>
        <end position="246"/>
    </location>
</feature>
<dbReference type="InterPro" id="IPR027417">
    <property type="entry name" value="P-loop_NTPase"/>
</dbReference>
<dbReference type="PROSITE" id="PS50893">
    <property type="entry name" value="ABC_TRANSPORTER_2"/>
    <property type="match status" value="1"/>
</dbReference>
<dbReference type="GO" id="GO:0015424">
    <property type="term" value="F:ABC-type amino acid transporter activity"/>
    <property type="evidence" value="ECO:0007669"/>
    <property type="project" value="InterPro"/>
</dbReference>
<comment type="similarity">
    <text evidence="1">Belongs to the ABC transporter superfamily.</text>
</comment>
<dbReference type="SUPFAM" id="SSF52540">
    <property type="entry name" value="P-loop containing nucleoside triphosphate hydrolases"/>
    <property type="match status" value="1"/>
</dbReference>
<dbReference type="PANTHER" id="PTHR43166">
    <property type="entry name" value="AMINO ACID IMPORT ATP-BINDING PROTEIN"/>
    <property type="match status" value="1"/>
</dbReference>
<comment type="caution">
    <text evidence="6">The sequence shown here is derived from an EMBL/GenBank/DDBJ whole genome shotgun (WGS) entry which is preliminary data.</text>
</comment>
<reference evidence="6 7" key="1">
    <citation type="submission" date="2017-08" db="EMBL/GenBank/DDBJ databases">
        <title>Infants hospitalized years apart are colonized by the same room-sourced microbial strains.</title>
        <authorList>
            <person name="Brooks B."/>
            <person name="Olm M.R."/>
            <person name="Firek B.A."/>
            <person name="Baker R."/>
            <person name="Thomas B.C."/>
            <person name="Morowitz M.J."/>
            <person name="Banfield J.F."/>
        </authorList>
    </citation>
    <scope>NUCLEOTIDE SEQUENCE [LARGE SCALE GENOMIC DNA]</scope>
    <source>
        <strain evidence="6">S2_003_000_R2_14</strain>
    </source>
</reference>
<name>A0A2W5W5X8_9BACT</name>
<keyword evidence="3" id="KW-0547">Nucleotide-binding</keyword>
<dbReference type="AlphaFoldDB" id="A0A2W5W5X8"/>
<dbReference type="InterPro" id="IPR003593">
    <property type="entry name" value="AAA+_ATPase"/>
</dbReference>
<dbReference type="InterPro" id="IPR030679">
    <property type="entry name" value="ABC_ATPase_HisP-typ"/>
</dbReference>
<dbReference type="EMBL" id="QFQP01000001">
    <property type="protein sequence ID" value="PZR18591.1"/>
    <property type="molecule type" value="Genomic_DNA"/>
</dbReference>